<reference evidence="1" key="1">
    <citation type="journal article" date="2020" name="Nature">
        <title>Giant virus diversity and host interactions through global metagenomics.</title>
        <authorList>
            <person name="Schulz F."/>
            <person name="Roux S."/>
            <person name="Paez-Espino D."/>
            <person name="Jungbluth S."/>
            <person name="Walsh D.A."/>
            <person name="Denef V.J."/>
            <person name="McMahon K.D."/>
            <person name="Konstantinidis K.T."/>
            <person name="Eloe-Fadrosh E.A."/>
            <person name="Kyrpides N.C."/>
            <person name="Woyke T."/>
        </authorList>
    </citation>
    <scope>NUCLEOTIDE SEQUENCE</scope>
    <source>
        <strain evidence="1">GVMAG-M-3300023179-90</strain>
    </source>
</reference>
<sequence>MEYAKSFGENVLFNNTNNEMRGGYPIEEIIQSETQKREMLGGSKKSEEFGLSRFQNLVVPIGLYLDNTDILHLQQGSQKETNQSDGIVLGEDIFDKFLDLVSVKHRKGGSNKYTKKRNVLYTRNKTRKNK</sequence>
<evidence type="ECO:0000313" key="1">
    <source>
        <dbReference type="EMBL" id="QHT77727.1"/>
    </source>
</evidence>
<accession>A0A6C0HBG9</accession>
<organism evidence="1">
    <name type="scientific">viral metagenome</name>
    <dbReference type="NCBI Taxonomy" id="1070528"/>
    <lineage>
        <taxon>unclassified sequences</taxon>
        <taxon>metagenomes</taxon>
        <taxon>organismal metagenomes</taxon>
    </lineage>
</organism>
<proteinExistence type="predicted"/>
<protein>
    <submittedName>
        <fullName evidence="1">Uncharacterized protein</fullName>
    </submittedName>
</protein>
<dbReference type="EMBL" id="MN739921">
    <property type="protein sequence ID" value="QHT77727.1"/>
    <property type="molecule type" value="Genomic_DNA"/>
</dbReference>
<dbReference type="AlphaFoldDB" id="A0A6C0HBG9"/>
<name>A0A6C0HBG9_9ZZZZ</name>